<proteinExistence type="predicted"/>
<protein>
    <submittedName>
        <fullName evidence="1">Uncharacterized protein</fullName>
    </submittedName>
</protein>
<gene>
    <name evidence="1" type="ORF">LTS18_009255</name>
</gene>
<sequence length="253" mass="27557">MTLPFLLCATPAHVDDLENLLKMHEQMVRFNKELGEVREALKKSKLDSARSSDDTTNPTLTDSSPGVAEDATTIIPDASHQEDRMSDFYDSGEEWGDNVEEATENRDVLLRAELFWGLAASSTSGANSSTSGDFTAPVLEASADGDEAAPVLQSSTDNGVTTADSGLLTMDETETLDEAETLNEAEIPVDDFPPDDLAALGYHCTDECKDEFSPMWSEHMMCRFELDDAQDGEGEEAQAKDVATEDAKESREE</sequence>
<name>A0ACC3DCV2_9PEZI</name>
<dbReference type="Proteomes" id="UP001186974">
    <property type="component" value="Unassembled WGS sequence"/>
</dbReference>
<evidence type="ECO:0000313" key="2">
    <source>
        <dbReference type="Proteomes" id="UP001186974"/>
    </source>
</evidence>
<dbReference type="EMBL" id="JAWDJW010006336">
    <property type="protein sequence ID" value="KAK3065412.1"/>
    <property type="molecule type" value="Genomic_DNA"/>
</dbReference>
<organism evidence="1 2">
    <name type="scientific">Coniosporium uncinatum</name>
    <dbReference type="NCBI Taxonomy" id="93489"/>
    <lineage>
        <taxon>Eukaryota</taxon>
        <taxon>Fungi</taxon>
        <taxon>Dikarya</taxon>
        <taxon>Ascomycota</taxon>
        <taxon>Pezizomycotina</taxon>
        <taxon>Dothideomycetes</taxon>
        <taxon>Dothideomycetes incertae sedis</taxon>
        <taxon>Coniosporium</taxon>
    </lineage>
</organism>
<keyword evidence="2" id="KW-1185">Reference proteome</keyword>
<accession>A0ACC3DCV2</accession>
<evidence type="ECO:0000313" key="1">
    <source>
        <dbReference type="EMBL" id="KAK3065412.1"/>
    </source>
</evidence>
<reference evidence="1" key="1">
    <citation type="submission" date="2024-09" db="EMBL/GenBank/DDBJ databases">
        <title>Black Yeasts Isolated from many extreme environments.</title>
        <authorList>
            <person name="Coleine C."/>
            <person name="Stajich J.E."/>
            <person name="Selbmann L."/>
        </authorList>
    </citation>
    <scope>NUCLEOTIDE SEQUENCE</scope>
    <source>
        <strain evidence="1">CCFEE 5737</strain>
    </source>
</reference>
<comment type="caution">
    <text evidence="1">The sequence shown here is derived from an EMBL/GenBank/DDBJ whole genome shotgun (WGS) entry which is preliminary data.</text>
</comment>